<feature type="transmembrane region" description="Helical" evidence="2">
    <location>
        <begin position="485"/>
        <end position="509"/>
    </location>
</feature>
<feature type="transmembrane region" description="Helical" evidence="2">
    <location>
        <begin position="190"/>
        <end position="210"/>
    </location>
</feature>
<reference evidence="3" key="1">
    <citation type="submission" date="2020-05" db="EMBL/GenBank/DDBJ databases">
        <title>WGS assembly of Panicum virgatum.</title>
        <authorList>
            <person name="Lovell J.T."/>
            <person name="Jenkins J."/>
            <person name="Shu S."/>
            <person name="Juenger T.E."/>
            <person name="Schmutz J."/>
        </authorList>
    </citation>
    <scope>NUCLEOTIDE SEQUENCE</scope>
    <source>
        <strain evidence="3">AP13</strain>
    </source>
</reference>
<comment type="caution">
    <text evidence="3">The sequence shown here is derived from an EMBL/GenBank/DDBJ whole genome shotgun (WGS) entry which is preliminary data.</text>
</comment>
<keyword evidence="4" id="KW-1185">Reference proteome</keyword>
<dbReference type="Proteomes" id="UP000823388">
    <property type="component" value="Chromosome 6K"/>
</dbReference>
<feature type="transmembrane region" description="Helical" evidence="2">
    <location>
        <begin position="387"/>
        <end position="409"/>
    </location>
</feature>
<dbReference type="InterPro" id="IPR011989">
    <property type="entry name" value="ARM-like"/>
</dbReference>
<protein>
    <recommendedName>
        <fullName evidence="5">BLE2 protein</fullName>
    </recommendedName>
</protein>
<dbReference type="SUPFAM" id="SSF48371">
    <property type="entry name" value="ARM repeat"/>
    <property type="match status" value="1"/>
</dbReference>
<feature type="transmembrane region" description="Helical" evidence="2">
    <location>
        <begin position="16"/>
        <end position="37"/>
    </location>
</feature>
<sequence>MLPSVKGTLTPATSQWGGGCFALHLYVLELLGTHFLWGKRTMARATPAGATGGEVAVQICAEAAAADAAAGGGSESQRRERRLNCFVWVVALGEWAGNAFGALAFVWATAVLLGGFCSNLKPQDFRFATVIIFIEAFRIFSRNYKLDNQSLFGTTRALRWINVSFAHMLGRPQEGNEVVLTMGLWIDLINWLPVDGLIFLVILQEALMIVMSKMQIHGYPQLTNRSRRRRRLLLGAVLVAFLIIYGLDSSKYRGYLESPSEDLKSPSEDLKSPSEDDDDDHHFYSMPAKFSSSSTEILTQVVAALLLIFRPPVVANLTNTTYGRRLLSLAKVISVVSLGFGFVVALFVRQPELPTNFLSSIITAFTVAVLSLGSLQTPAANNTLLGARWIDVMMNILFLWYLLLPNPIWIFHDFYGGSRRITIIAAGLSLFVLWVAVLLMENLQIPAAALQVLLSSSRFHGLQTDYGQPPQDSSTSPNLVPAIRVFYVLALCEGSLYITASILGLFSFFPRRSLVRHLKLSGQQGAKAIDLYYECAYSTCMDTGLFAAKKTLSLAGFATESLSSGSSEVRLAGALVLSNLLHERETDYSSQELRSRIISSNKTVSMLVGMLGWADGRNRDIRLLATRIITNLADSLTISEVPGMLKLVSSLLDADYQPAKNEPEERQDSLLESATSVVNGQRDQASSVQTVPGNNGGCHWLRRCWRRTKEKWSVVLEEQPLTHQDSLNILGMVILERLAHDPDNCAEIAKATYLISKIIRLISYPTVDRESSNDHVQQHAVIFSSLNFVRRLAITGETTGEAIRQELCRNSFLLNNLECVLELEDGRMSTELMKLVIEILTKLAFDKDAREEIGSSKVTISKLMHAFIGKDGPTDAYYDQSLRMPAGEALANLTIENPANCLAILEEPGYELIKDLKDMLCKDEYRYVAASLLQNVCAHSRDKLGHYQGAGDHLSSSLPMLMENIMSSAGGKQLEPLIGLVSQICDVIPEPFAREVQRQLQTNGSSGLVQKLVGTLNSNRKPNPEYPRMRRVIVEMVISIVKSCPRYATIFRDKGMMEALSKVERTPSKVEKYRVFYGNVGVVPESGSPLAALVATAKGLLVHPAAPALGA</sequence>
<dbReference type="Gene3D" id="1.25.10.10">
    <property type="entry name" value="Leucine-rich Repeat Variant"/>
    <property type="match status" value="2"/>
</dbReference>
<feature type="transmembrane region" description="Helical" evidence="2">
    <location>
        <begin position="421"/>
        <end position="440"/>
    </location>
</feature>
<keyword evidence="2" id="KW-0812">Transmembrane</keyword>
<evidence type="ECO:0000256" key="1">
    <source>
        <dbReference type="SAM" id="MobiDB-lite"/>
    </source>
</evidence>
<evidence type="ECO:0000256" key="2">
    <source>
        <dbReference type="SAM" id="Phobius"/>
    </source>
</evidence>
<keyword evidence="2" id="KW-1133">Transmembrane helix</keyword>
<keyword evidence="2" id="KW-0472">Membrane</keyword>
<evidence type="ECO:0008006" key="5">
    <source>
        <dbReference type="Google" id="ProtNLM"/>
    </source>
</evidence>
<evidence type="ECO:0000313" key="4">
    <source>
        <dbReference type="Proteomes" id="UP000823388"/>
    </source>
</evidence>
<organism evidence="3 4">
    <name type="scientific">Panicum virgatum</name>
    <name type="common">Blackwell switchgrass</name>
    <dbReference type="NCBI Taxonomy" id="38727"/>
    <lineage>
        <taxon>Eukaryota</taxon>
        <taxon>Viridiplantae</taxon>
        <taxon>Streptophyta</taxon>
        <taxon>Embryophyta</taxon>
        <taxon>Tracheophyta</taxon>
        <taxon>Spermatophyta</taxon>
        <taxon>Magnoliopsida</taxon>
        <taxon>Liliopsida</taxon>
        <taxon>Poales</taxon>
        <taxon>Poaceae</taxon>
        <taxon>PACMAD clade</taxon>
        <taxon>Panicoideae</taxon>
        <taxon>Panicodae</taxon>
        <taxon>Paniceae</taxon>
        <taxon>Panicinae</taxon>
        <taxon>Panicum</taxon>
        <taxon>Panicum sect. Hiantes</taxon>
    </lineage>
</organism>
<feature type="region of interest" description="Disordered" evidence="1">
    <location>
        <begin position="258"/>
        <end position="278"/>
    </location>
</feature>
<dbReference type="AlphaFoldDB" id="A0A8T0R7I3"/>
<evidence type="ECO:0000313" key="3">
    <source>
        <dbReference type="EMBL" id="KAG2581504.1"/>
    </source>
</evidence>
<proteinExistence type="predicted"/>
<dbReference type="PROSITE" id="PS51257">
    <property type="entry name" value="PROKAR_LIPOPROTEIN"/>
    <property type="match status" value="1"/>
</dbReference>
<dbReference type="PANTHER" id="PTHR33115">
    <property type="entry name" value="ARM REPEAT SUPERFAMILY PROTEIN"/>
    <property type="match status" value="1"/>
</dbReference>
<dbReference type="EMBL" id="CM029047">
    <property type="protein sequence ID" value="KAG2581504.1"/>
    <property type="molecule type" value="Genomic_DNA"/>
</dbReference>
<feature type="transmembrane region" description="Helical" evidence="2">
    <location>
        <begin position="86"/>
        <end position="113"/>
    </location>
</feature>
<gene>
    <name evidence="3" type="ORF">PVAP13_6KG038100</name>
</gene>
<feature type="transmembrane region" description="Helical" evidence="2">
    <location>
        <begin position="355"/>
        <end position="375"/>
    </location>
</feature>
<dbReference type="InterPro" id="IPR016024">
    <property type="entry name" value="ARM-type_fold"/>
</dbReference>
<accession>A0A8T0R7I3</accession>
<feature type="compositionally biased region" description="Basic and acidic residues" evidence="1">
    <location>
        <begin position="261"/>
        <end position="274"/>
    </location>
</feature>
<feature type="transmembrane region" description="Helical" evidence="2">
    <location>
        <begin position="326"/>
        <end position="348"/>
    </location>
</feature>
<dbReference type="PANTHER" id="PTHR33115:SF43">
    <property type="entry name" value="BLE2 PROTEIN"/>
    <property type="match status" value="1"/>
</dbReference>
<name>A0A8T0R7I3_PANVG</name>
<feature type="transmembrane region" description="Helical" evidence="2">
    <location>
        <begin position="231"/>
        <end position="247"/>
    </location>
</feature>